<evidence type="ECO:0008006" key="4">
    <source>
        <dbReference type="Google" id="ProtNLM"/>
    </source>
</evidence>
<feature type="transmembrane region" description="Helical" evidence="1">
    <location>
        <begin position="65"/>
        <end position="84"/>
    </location>
</feature>
<dbReference type="EMBL" id="CP071796">
    <property type="protein sequence ID" value="QTD44850.1"/>
    <property type="molecule type" value="Genomic_DNA"/>
</dbReference>
<keyword evidence="1" id="KW-0472">Membrane</keyword>
<evidence type="ECO:0000313" key="3">
    <source>
        <dbReference type="Proteomes" id="UP000663903"/>
    </source>
</evidence>
<dbReference type="Proteomes" id="UP000663903">
    <property type="component" value="Chromosome"/>
</dbReference>
<keyword evidence="1" id="KW-0812">Transmembrane</keyword>
<name>A0A975H336_9BURK</name>
<reference evidence="2" key="1">
    <citation type="submission" date="2021-03" db="EMBL/GenBank/DDBJ databases">
        <title>Ottowia sp. 27C isolated from the cloaca of a Giant Asian pond turtle (Heosemys grandis).</title>
        <authorList>
            <person name="Spergser J."/>
            <person name="Busse H.-J."/>
        </authorList>
    </citation>
    <scope>NUCLEOTIDE SEQUENCE</scope>
    <source>
        <strain evidence="2">27C</strain>
    </source>
</reference>
<keyword evidence="3" id="KW-1185">Reference proteome</keyword>
<feature type="transmembrane region" description="Helical" evidence="1">
    <location>
        <begin position="12"/>
        <end position="33"/>
    </location>
</feature>
<dbReference type="KEGG" id="otd:J1M35_17625"/>
<organism evidence="2 3">
    <name type="scientific">Ottowia testudinis</name>
    <dbReference type="NCBI Taxonomy" id="2816950"/>
    <lineage>
        <taxon>Bacteria</taxon>
        <taxon>Pseudomonadati</taxon>
        <taxon>Pseudomonadota</taxon>
        <taxon>Betaproteobacteria</taxon>
        <taxon>Burkholderiales</taxon>
        <taxon>Comamonadaceae</taxon>
        <taxon>Ottowia</taxon>
    </lineage>
</organism>
<evidence type="ECO:0000256" key="1">
    <source>
        <dbReference type="SAM" id="Phobius"/>
    </source>
</evidence>
<keyword evidence="1" id="KW-1133">Transmembrane helix</keyword>
<feature type="transmembrane region" description="Helical" evidence="1">
    <location>
        <begin position="39"/>
        <end position="58"/>
    </location>
</feature>
<feature type="transmembrane region" description="Helical" evidence="1">
    <location>
        <begin position="141"/>
        <end position="158"/>
    </location>
</feature>
<protein>
    <recommendedName>
        <fullName evidence="4">Transmembrane protein</fullName>
    </recommendedName>
</protein>
<feature type="transmembrane region" description="Helical" evidence="1">
    <location>
        <begin position="96"/>
        <end position="120"/>
    </location>
</feature>
<gene>
    <name evidence="2" type="ORF">J1M35_17625</name>
</gene>
<dbReference type="RefSeq" id="WP_208008485.1">
    <property type="nucleotide sequence ID" value="NZ_CP071796.1"/>
</dbReference>
<accession>A0A975H336</accession>
<sequence length="211" mass="24078">MHATAQPRPRWRAWGGPALAIAYALWCLALLWWQPRTLLAIASFLLPCYLFICSWLWRRGWRPQAALLALLLPSLLAWAYPRYAARAELFYVAEYALVYATLCAWFASSLAGTPVITRVARRVHALTPAMQAYTVRLTRGWALYFALMAALSILVFALLGLPAWAFFTVVLSPISLATFLIGEHVMRYRWHPEFDRASLRHTIRVWREGGA</sequence>
<dbReference type="AlphaFoldDB" id="A0A975H336"/>
<proteinExistence type="predicted"/>
<evidence type="ECO:0000313" key="2">
    <source>
        <dbReference type="EMBL" id="QTD44850.1"/>
    </source>
</evidence>
<feature type="transmembrane region" description="Helical" evidence="1">
    <location>
        <begin position="164"/>
        <end position="182"/>
    </location>
</feature>